<evidence type="ECO:0000313" key="3">
    <source>
        <dbReference type="Proteomes" id="UP000683401"/>
    </source>
</evidence>
<accession>A0ABX8HWR0</accession>
<dbReference type="InterPro" id="IPR018729">
    <property type="entry name" value="DUF2269_transmembrane"/>
</dbReference>
<keyword evidence="1" id="KW-0472">Membrane</keyword>
<proteinExistence type="predicted"/>
<feature type="transmembrane region" description="Helical" evidence="1">
    <location>
        <begin position="93"/>
        <end position="112"/>
    </location>
</feature>
<keyword evidence="3" id="KW-1185">Reference proteome</keyword>
<dbReference type="Proteomes" id="UP000683401">
    <property type="component" value="Chromosome"/>
</dbReference>
<evidence type="ECO:0000313" key="2">
    <source>
        <dbReference type="EMBL" id="QWU85065.1"/>
    </source>
</evidence>
<name>A0ABX8HWR0_9PSED</name>
<reference evidence="3" key="1">
    <citation type="submission" date="2021-06" db="EMBL/GenBank/DDBJ databases">
        <title>Identification of Pseudomonas cichorii causing bacterial leaf black spot of flue-cured tobacco, a new disease in China.</title>
        <authorList>
            <person name="Lu C.-H."/>
        </authorList>
    </citation>
    <scope>NUCLEOTIDE SEQUENCE [LARGE SCALE GENOMIC DNA]</scope>
    <source>
        <strain evidence="3">LJ2</strain>
    </source>
</reference>
<keyword evidence="1" id="KW-1133">Transmembrane helix</keyword>
<organism evidence="2 3">
    <name type="scientific">Pseudomonas lijiangensis</name>
    <dbReference type="NCBI Taxonomy" id="2995658"/>
    <lineage>
        <taxon>Bacteria</taxon>
        <taxon>Pseudomonadati</taxon>
        <taxon>Pseudomonadota</taxon>
        <taxon>Gammaproteobacteria</taxon>
        <taxon>Pseudomonadales</taxon>
        <taxon>Pseudomonadaceae</taxon>
        <taxon>Pseudomonas</taxon>
    </lineage>
</organism>
<dbReference type="EMBL" id="CP076668">
    <property type="protein sequence ID" value="QWU85065.1"/>
    <property type="molecule type" value="Genomic_DNA"/>
</dbReference>
<feature type="transmembrane region" description="Helical" evidence="1">
    <location>
        <begin position="36"/>
        <end position="64"/>
    </location>
</feature>
<dbReference type="Pfam" id="PF10027">
    <property type="entry name" value="DUF2269"/>
    <property type="match status" value="1"/>
</dbReference>
<protein>
    <submittedName>
        <fullName evidence="2">DUF2269 domain-containing protein</fullName>
    </submittedName>
</protein>
<sequence>MLYLIAASRTRNSQVIAHVCAMVVRFDIWITTPTGYLLVMLAGLPLTSPWLMTSVAIFIGVLVLQKRMHGLALSAVEQGLLLDDRYHTLYQKWFWMGVCGCFGVFIVVLMMVTKLTPWQWFEVLVA</sequence>
<evidence type="ECO:0000256" key="1">
    <source>
        <dbReference type="SAM" id="Phobius"/>
    </source>
</evidence>
<gene>
    <name evidence="2" type="ORF">KQP88_10010</name>
</gene>
<keyword evidence="1" id="KW-0812">Transmembrane</keyword>